<dbReference type="EMBL" id="CAJFDI010000004">
    <property type="protein sequence ID" value="CAD5227320.1"/>
    <property type="molecule type" value="Genomic_DNA"/>
</dbReference>
<dbReference type="InterPro" id="IPR000884">
    <property type="entry name" value="TSP1_rpt"/>
</dbReference>
<dbReference type="OrthoDB" id="5876856at2759"/>
<keyword evidence="4" id="KW-1185">Reference proteome</keyword>
<evidence type="ECO:0000313" key="3">
    <source>
        <dbReference type="EMBL" id="CAD5227320.1"/>
    </source>
</evidence>
<reference evidence="3" key="1">
    <citation type="submission" date="2020-09" db="EMBL/GenBank/DDBJ databases">
        <authorList>
            <person name="Kikuchi T."/>
        </authorList>
    </citation>
    <scope>NUCLEOTIDE SEQUENCE</scope>
    <source>
        <strain evidence="3">Ka4C1</strain>
    </source>
</reference>
<gene>
    <name evidence="3" type="ORF">BXYJ_LOCUS9865</name>
</gene>
<proteinExistence type="predicted"/>
<dbReference type="SUPFAM" id="SSF82895">
    <property type="entry name" value="TSP-1 type 1 repeat"/>
    <property type="match status" value="2"/>
</dbReference>
<dbReference type="SMART" id="SM00209">
    <property type="entry name" value="TSP1"/>
    <property type="match status" value="4"/>
</dbReference>
<dbReference type="PROSITE" id="PS50092">
    <property type="entry name" value="TSP1"/>
    <property type="match status" value="3"/>
</dbReference>
<comment type="caution">
    <text evidence="3">The sequence shown here is derived from an EMBL/GenBank/DDBJ whole genome shotgun (WGS) entry which is preliminary data.</text>
</comment>
<dbReference type="Proteomes" id="UP000582659">
    <property type="component" value="Unassembled WGS sequence"/>
</dbReference>
<dbReference type="Proteomes" id="UP000659654">
    <property type="component" value="Unassembled WGS sequence"/>
</dbReference>
<dbReference type="PANTHER" id="PTHR31936:SF2">
    <property type="entry name" value="FLO11 DOMAIN-CONTAINING PROTEIN"/>
    <property type="match status" value="1"/>
</dbReference>
<dbReference type="AlphaFoldDB" id="A0A7I8WVA4"/>
<dbReference type="InterPro" id="IPR036383">
    <property type="entry name" value="TSP1_rpt_sf"/>
</dbReference>
<organism evidence="3 4">
    <name type="scientific">Bursaphelenchus xylophilus</name>
    <name type="common">Pinewood nematode worm</name>
    <name type="synonym">Aphelenchoides xylophilus</name>
    <dbReference type="NCBI Taxonomy" id="6326"/>
    <lineage>
        <taxon>Eukaryota</taxon>
        <taxon>Metazoa</taxon>
        <taxon>Ecdysozoa</taxon>
        <taxon>Nematoda</taxon>
        <taxon>Chromadorea</taxon>
        <taxon>Rhabditida</taxon>
        <taxon>Tylenchina</taxon>
        <taxon>Tylenchomorpha</taxon>
        <taxon>Aphelenchoidea</taxon>
        <taxon>Aphelenchoididae</taxon>
        <taxon>Bursaphelenchus</taxon>
    </lineage>
</organism>
<sequence>MRISGLLLLLTTVCCGQNKCQKCTLRFECWDGSDGIEDGVIVHSEMNKFDGCARSKVSCKGANNKSVTLLKIGQYITLSEVELVCNEKGKWSPYNAETVACGVSGSTGVPLAPTCLSVTEVVYDGTETGDEKSAKVAENCKSCPTDVKCFGNDDVFVDGIIDWRISKDDATGCAILDAECGFGGEPRKGSDVAQLFVGKYSFDKKVRLKCGANGAWVPEKNNEIKCGVYRTEGTLPPKVSSQATCKLPKPIRPPGYEDLEDPLPTEPATTEPTTELTTTSSSTSLTTAPTRKLKKITLPKPSCCGSWSEWMEVTKCADTCGSCGVQRVRRKCLTDKCKCEGESEEIRHCNRQPCRLSRTSCCSPYRPQVEGSNIECGNQNTLSIAAKIQCDRPQCCPPNGIWSEWQAYGRCPVGCGGFARSKRKRICLSQWVMGCKCEGPDHDSGPCNLKPCTQVGWTKCRSGLLPMKRGYDRLCSEFVSKKEQTECCPFGGIWDQWSEWTHCKTPCGGCSTTRRWRMCASERVGCPCTGDDKEEEPCNTVTCEHGKPYCCSPLQVVIYAGNALCWLKERAVHDIIPAKHYAEFFTLTPEEYGKNLIVKTSTTKEAKGKWSDWEGYCTEECGLCGHHIRKRKCLGPGDCNGNYREELRGVCPRIACKAPHKPCCHGKPVKIAGIYVCILSK</sequence>
<protein>
    <submittedName>
        <fullName evidence="3">(pine wood nematode) hypothetical protein</fullName>
    </submittedName>
</protein>
<accession>A0A7I8WVA4</accession>
<dbReference type="Pfam" id="PF00090">
    <property type="entry name" value="TSP_1"/>
    <property type="match status" value="1"/>
</dbReference>
<name>A0A7I8WVA4_BURXY</name>
<dbReference type="Gene3D" id="2.20.100.10">
    <property type="entry name" value="Thrombospondin type-1 (TSP1) repeat"/>
    <property type="match status" value="3"/>
</dbReference>
<feature type="chain" id="PRO_5036400064" evidence="2">
    <location>
        <begin position="17"/>
        <end position="681"/>
    </location>
</feature>
<feature type="region of interest" description="Disordered" evidence="1">
    <location>
        <begin position="255"/>
        <end position="288"/>
    </location>
</feature>
<feature type="signal peptide" evidence="2">
    <location>
        <begin position="1"/>
        <end position="16"/>
    </location>
</feature>
<evidence type="ECO:0000256" key="1">
    <source>
        <dbReference type="SAM" id="MobiDB-lite"/>
    </source>
</evidence>
<feature type="compositionally biased region" description="Low complexity" evidence="1">
    <location>
        <begin position="266"/>
        <end position="288"/>
    </location>
</feature>
<keyword evidence="2" id="KW-0732">Signal</keyword>
<evidence type="ECO:0000256" key="2">
    <source>
        <dbReference type="SAM" id="SignalP"/>
    </source>
</evidence>
<dbReference type="PANTHER" id="PTHR31936">
    <property type="entry name" value="PROTEIN CBG18744"/>
    <property type="match status" value="1"/>
</dbReference>
<dbReference type="EMBL" id="CAJFCV020000004">
    <property type="protein sequence ID" value="CAG9117457.1"/>
    <property type="molecule type" value="Genomic_DNA"/>
</dbReference>
<evidence type="ECO:0000313" key="4">
    <source>
        <dbReference type="Proteomes" id="UP000659654"/>
    </source>
</evidence>